<organism evidence="2 3">
    <name type="scientific">Datura stramonium</name>
    <name type="common">Jimsonweed</name>
    <name type="synonym">Common thornapple</name>
    <dbReference type="NCBI Taxonomy" id="4076"/>
    <lineage>
        <taxon>Eukaryota</taxon>
        <taxon>Viridiplantae</taxon>
        <taxon>Streptophyta</taxon>
        <taxon>Embryophyta</taxon>
        <taxon>Tracheophyta</taxon>
        <taxon>Spermatophyta</taxon>
        <taxon>Magnoliopsida</taxon>
        <taxon>eudicotyledons</taxon>
        <taxon>Gunneridae</taxon>
        <taxon>Pentapetalae</taxon>
        <taxon>asterids</taxon>
        <taxon>lamiids</taxon>
        <taxon>Solanales</taxon>
        <taxon>Solanaceae</taxon>
        <taxon>Solanoideae</taxon>
        <taxon>Datureae</taxon>
        <taxon>Datura</taxon>
    </lineage>
</organism>
<evidence type="ECO:0000313" key="3">
    <source>
        <dbReference type="Proteomes" id="UP000823775"/>
    </source>
</evidence>
<dbReference type="Proteomes" id="UP000823775">
    <property type="component" value="Unassembled WGS sequence"/>
</dbReference>
<sequence length="256" mass="29039">MTRNERNAQSTGNQGNTSLPPNDKENDLPFDFKNDSNLAELVKVLTSQQKDIMMHLSQHERKMNQLQQTVNGGSLTMLTQEPPAPPTIVIPAQGTPGNNQNASWIEFRVNSHRDSRSKIKNVQTDLFRDEFMRFMLEPGRCKPERQSFQKKKGCMELLREHVAKFQKERMMVPIVPDDWGISFIEIRQTHLSTLEEASPCSSALVPASQTTVPHVPFTSRQVIGPYRASQIASLLASGHKRSEAQKMHLVRKMSYA</sequence>
<evidence type="ECO:0000256" key="1">
    <source>
        <dbReference type="SAM" id="MobiDB-lite"/>
    </source>
</evidence>
<feature type="compositionally biased region" description="Basic and acidic residues" evidence="1">
    <location>
        <begin position="22"/>
        <end position="32"/>
    </location>
</feature>
<name>A0ABS8UYQ5_DATST</name>
<comment type="caution">
    <text evidence="2">The sequence shown here is derived from an EMBL/GenBank/DDBJ whole genome shotgun (WGS) entry which is preliminary data.</text>
</comment>
<proteinExistence type="predicted"/>
<evidence type="ECO:0000313" key="2">
    <source>
        <dbReference type="EMBL" id="MCD9639887.1"/>
    </source>
</evidence>
<accession>A0ABS8UYQ5</accession>
<reference evidence="2 3" key="1">
    <citation type="journal article" date="2021" name="BMC Genomics">
        <title>Datura genome reveals duplications of psychoactive alkaloid biosynthetic genes and high mutation rate following tissue culture.</title>
        <authorList>
            <person name="Rajewski A."/>
            <person name="Carter-House D."/>
            <person name="Stajich J."/>
            <person name="Litt A."/>
        </authorList>
    </citation>
    <scope>NUCLEOTIDE SEQUENCE [LARGE SCALE GENOMIC DNA]</scope>
    <source>
        <strain evidence="2">AR-01</strain>
    </source>
</reference>
<gene>
    <name evidence="2" type="ORF">HAX54_024836</name>
</gene>
<feature type="compositionally biased region" description="Polar residues" evidence="1">
    <location>
        <begin position="7"/>
        <end position="20"/>
    </location>
</feature>
<feature type="region of interest" description="Disordered" evidence="1">
    <location>
        <begin position="1"/>
        <end position="32"/>
    </location>
</feature>
<keyword evidence="3" id="KW-1185">Reference proteome</keyword>
<protein>
    <submittedName>
        <fullName evidence="2">Uncharacterized protein</fullName>
    </submittedName>
</protein>
<dbReference type="EMBL" id="JACEIK010003010">
    <property type="protein sequence ID" value="MCD9639887.1"/>
    <property type="molecule type" value="Genomic_DNA"/>
</dbReference>